<dbReference type="AlphaFoldDB" id="A0A644WI44"/>
<name>A0A644WI44_9ZZZZ</name>
<evidence type="ECO:0008006" key="3">
    <source>
        <dbReference type="Google" id="ProtNLM"/>
    </source>
</evidence>
<dbReference type="EMBL" id="VSSQ01000953">
    <property type="protein sequence ID" value="MPM03440.1"/>
    <property type="molecule type" value="Genomic_DNA"/>
</dbReference>
<feature type="transmembrane region" description="Helical" evidence="1">
    <location>
        <begin position="368"/>
        <end position="390"/>
    </location>
</feature>
<feature type="transmembrane region" description="Helical" evidence="1">
    <location>
        <begin position="296"/>
        <end position="315"/>
    </location>
</feature>
<sequence length="395" mass="45755">MAYINFKEEVYVAKIQLEKRVINNEKLFNEIKDSNKLSNDYIPNEKYSYREFNDVVFGGGHSKKEEDFEEVGNIDIICTKFINCKFSNIKFSGCRFIGCKFTNCEFIGGGALFQECIFVKQESDTIPNLNKEDNLSCEFNECKIYVKFLNCDLSHIIFKKCYLKDTNFELSDMSDGMIFDCDLKMIIVIDTNLSGVKIVGSYIEDLEFRDKYKSKLDEKTFIDKIKLRKKNREEYEGIYTVYENIADKFKDNNLNNNFGEYYFLCRKTQMKVLKPLPKISSFLGLITCGYGERPLYAAYFSLVAIFIFSILYLLFGIKVDEEIIRYTWTNDGFIIRKFLKDYNESLNLSVGMFAAVGMNEAQPAPISYMLSNIEMIIGVLMMGIGTGSLVKKIVR</sequence>
<dbReference type="InterPro" id="IPR001646">
    <property type="entry name" value="5peptide_repeat"/>
</dbReference>
<keyword evidence="1" id="KW-0472">Membrane</keyword>
<dbReference type="Gene3D" id="2.160.20.80">
    <property type="entry name" value="E3 ubiquitin-protein ligase SopA"/>
    <property type="match status" value="1"/>
</dbReference>
<keyword evidence="1" id="KW-0812">Transmembrane</keyword>
<dbReference type="SUPFAM" id="SSF141571">
    <property type="entry name" value="Pentapeptide repeat-like"/>
    <property type="match status" value="1"/>
</dbReference>
<accession>A0A644WI44</accession>
<evidence type="ECO:0000256" key="1">
    <source>
        <dbReference type="SAM" id="Phobius"/>
    </source>
</evidence>
<gene>
    <name evidence="2" type="ORF">SDC9_49707</name>
</gene>
<protein>
    <recommendedName>
        <fullName evidence="3">Pentapeptide repeat protein MfpA</fullName>
    </recommendedName>
</protein>
<proteinExistence type="predicted"/>
<comment type="caution">
    <text evidence="2">The sequence shown here is derived from an EMBL/GenBank/DDBJ whole genome shotgun (WGS) entry which is preliminary data.</text>
</comment>
<evidence type="ECO:0000313" key="2">
    <source>
        <dbReference type="EMBL" id="MPM03440.1"/>
    </source>
</evidence>
<keyword evidence="1" id="KW-1133">Transmembrane helix</keyword>
<reference evidence="2" key="1">
    <citation type="submission" date="2019-08" db="EMBL/GenBank/DDBJ databases">
        <authorList>
            <person name="Kucharzyk K."/>
            <person name="Murdoch R.W."/>
            <person name="Higgins S."/>
            <person name="Loffler F."/>
        </authorList>
    </citation>
    <scope>NUCLEOTIDE SEQUENCE</scope>
</reference>
<dbReference type="Pfam" id="PF13576">
    <property type="entry name" value="Pentapeptide_3"/>
    <property type="match status" value="1"/>
</dbReference>
<organism evidence="2">
    <name type="scientific">bioreactor metagenome</name>
    <dbReference type="NCBI Taxonomy" id="1076179"/>
    <lineage>
        <taxon>unclassified sequences</taxon>
        <taxon>metagenomes</taxon>
        <taxon>ecological metagenomes</taxon>
    </lineage>
</organism>